<protein>
    <recommendedName>
        <fullName evidence="3">2'-5' RNA ligase family protein</fullName>
    </recommendedName>
</protein>
<dbReference type="Gene3D" id="3.90.1140.10">
    <property type="entry name" value="Cyclic phosphodiesterase"/>
    <property type="match status" value="1"/>
</dbReference>
<evidence type="ECO:0000313" key="1">
    <source>
        <dbReference type="EMBL" id="GAA1577837.1"/>
    </source>
</evidence>
<proteinExistence type="predicted"/>
<keyword evidence="2" id="KW-1185">Reference proteome</keyword>
<name>A0ABN2DKM3_9ACTN</name>
<gene>
    <name evidence="1" type="ORF">GCM10009827_119490</name>
</gene>
<evidence type="ECO:0008006" key="3">
    <source>
        <dbReference type="Google" id="ProtNLM"/>
    </source>
</evidence>
<dbReference type="Pfam" id="PF13563">
    <property type="entry name" value="2_5_RNA_ligase2"/>
    <property type="match status" value="1"/>
</dbReference>
<accession>A0ABN2DKM3</accession>
<dbReference type="InterPro" id="IPR009097">
    <property type="entry name" value="Cyclic_Pdiesterase"/>
</dbReference>
<sequence length="213" mass="23322">MTARLQRAAGDPYRYGVYLRPDPVTSAAVIAVTTYIRAQFGLVSSGAFPPHITLVGSQHLPVTPDAIVEAVTCALAGRSGFDVHNNGPRPTGSIGMAYDVHHLADGTTPNQDVLALAAAVHAAVDPLTGPAPNPAPHTFDPDTFRAHLSLVSHDLYARPDLRAEVFEFIQGLPVPYPERFHADAVALYRTRSDDWTGRWWTTLTWEHMHTWRL</sequence>
<comment type="caution">
    <text evidence="1">The sequence shown here is derived from an EMBL/GenBank/DDBJ whole genome shotgun (WGS) entry which is preliminary data.</text>
</comment>
<dbReference type="SUPFAM" id="SSF55144">
    <property type="entry name" value="LigT-like"/>
    <property type="match status" value="1"/>
</dbReference>
<organism evidence="1 2">
    <name type="scientific">Dactylosporangium maewongense</name>
    <dbReference type="NCBI Taxonomy" id="634393"/>
    <lineage>
        <taxon>Bacteria</taxon>
        <taxon>Bacillati</taxon>
        <taxon>Actinomycetota</taxon>
        <taxon>Actinomycetes</taxon>
        <taxon>Micromonosporales</taxon>
        <taxon>Micromonosporaceae</taxon>
        <taxon>Dactylosporangium</taxon>
    </lineage>
</organism>
<evidence type="ECO:0000313" key="2">
    <source>
        <dbReference type="Proteomes" id="UP001501470"/>
    </source>
</evidence>
<reference evidence="1 2" key="1">
    <citation type="journal article" date="2019" name="Int. J. Syst. Evol. Microbiol.">
        <title>The Global Catalogue of Microorganisms (GCM) 10K type strain sequencing project: providing services to taxonomists for standard genome sequencing and annotation.</title>
        <authorList>
            <consortium name="The Broad Institute Genomics Platform"/>
            <consortium name="The Broad Institute Genome Sequencing Center for Infectious Disease"/>
            <person name="Wu L."/>
            <person name="Ma J."/>
        </authorList>
    </citation>
    <scope>NUCLEOTIDE SEQUENCE [LARGE SCALE GENOMIC DNA]</scope>
    <source>
        <strain evidence="1 2">JCM 15933</strain>
    </source>
</reference>
<dbReference type="Proteomes" id="UP001501470">
    <property type="component" value="Unassembled WGS sequence"/>
</dbReference>
<dbReference type="EMBL" id="BAAAQD010000069">
    <property type="protein sequence ID" value="GAA1577837.1"/>
    <property type="molecule type" value="Genomic_DNA"/>
</dbReference>